<dbReference type="Proteomes" id="UP001374584">
    <property type="component" value="Unassembled WGS sequence"/>
</dbReference>
<comment type="similarity">
    <text evidence="1">Belongs to the plant LTP family. PEARLI1 subfamily.</text>
</comment>
<dbReference type="Pfam" id="PF14547">
    <property type="entry name" value="Hydrophob_seed"/>
    <property type="match status" value="1"/>
</dbReference>
<evidence type="ECO:0000313" key="5">
    <source>
        <dbReference type="Proteomes" id="UP001374584"/>
    </source>
</evidence>
<comment type="caution">
    <text evidence="4">The sequence shown here is derived from an EMBL/GenBank/DDBJ whole genome shotgun (WGS) entry which is preliminary data.</text>
</comment>
<evidence type="ECO:0000256" key="2">
    <source>
        <dbReference type="SAM" id="SignalP"/>
    </source>
</evidence>
<keyword evidence="2" id="KW-0732">Signal</keyword>
<dbReference type="Gene3D" id="1.10.110.10">
    <property type="entry name" value="Plant lipid-transfer and hydrophobic proteins"/>
    <property type="match status" value="1"/>
</dbReference>
<sequence length="103" mass="11404">MSSSKIVGLVLLSLNLLLFCMVRSEAEDKKCPDMRICYKLLVPPHIADGSCCPSMAHLSDPDAAACLCAVYKLKHGKTFLPRDDLINLQFNNCGRKPPHYHCA</sequence>
<dbReference type="InterPro" id="IPR036312">
    <property type="entry name" value="Bifun_inhib/LTP/seed_sf"/>
</dbReference>
<protein>
    <recommendedName>
        <fullName evidence="3">Hydrophobic seed protein domain-containing protein</fullName>
    </recommendedName>
</protein>
<gene>
    <name evidence="4" type="ORF">VNO80_29195</name>
</gene>
<evidence type="ECO:0000256" key="1">
    <source>
        <dbReference type="ARBA" id="ARBA00008965"/>
    </source>
</evidence>
<feature type="domain" description="Hydrophobic seed protein" evidence="3">
    <location>
        <begin position="48"/>
        <end position="102"/>
    </location>
</feature>
<name>A0AAN9LDX7_PHACN</name>
<evidence type="ECO:0000259" key="3">
    <source>
        <dbReference type="Pfam" id="PF14547"/>
    </source>
</evidence>
<dbReference type="SUPFAM" id="SSF47699">
    <property type="entry name" value="Bifunctional inhibitor/lipid-transfer protein/seed storage 2S albumin"/>
    <property type="match status" value="1"/>
</dbReference>
<dbReference type="EMBL" id="JAYMYR010000011">
    <property type="protein sequence ID" value="KAK7332443.1"/>
    <property type="molecule type" value="Genomic_DNA"/>
</dbReference>
<accession>A0AAN9LDX7</accession>
<dbReference type="AlphaFoldDB" id="A0AAN9LDX7"/>
<organism evidence="4 5">
    <name type="scientific">Phaseolus coccineus</name>
    <name type="common">Scarlet runner bean</name>
    <name type="synonym">Phaseolus multiflorus</name>
    <dbReference type="NCBI Taxonomy" id="3886"/>
    <lineage>
        <taxon>Eukaryota</taxon>
        <taxon>Viridiplantae</taxon>
        <taxon>Streptophyta</taxon>
        <taxon>Embryophyta</taxon>
        <taxon>Tracheophyta</taxon>
        <taxon>Spermatophyta</taxon>
        <taxon>Magnoliopsida</taxon>
        <taxon>eudicotyledons</taxon>
        <taxon>Gunneridae</taxon>
        <taxon>Pentapetalae</taxon>
        <taxon>rosids</taxon>
        <taxon>fabids</taxon>
        <taxon>Fabales</taxon>
        <taxon>Fabaceae</taxon>
        <taxon>Papilionoideae</taxon>
        <taxon>50 kb inversion clade</taxon>
        <taxon>NPAAA clade</taxon>
        <taxon>indigoferoid/millettioid clade</taxon>
        <taxon>Phaseoleae</taxon>
        <taxon>Phaseolus</taxon>
    </lineage>
</organism>
<evidence type="ECO:0000313" key="4">
    <source>
        <dbReference type="EMBL" id="KAK7332443.1"/>
    </source>
</evidence>
<reference evidence="4 5" key="1">
    <citation type="submission" date="2024-01" db="EMBL/GenBank/DDBJ databases">
        <title>The genomes of 5 underutilized Papilionoideae crops provide insights into root nodulation and disease resistanc.</title>
        <authorList>
            <person name="Jiang F."/>
        </authorList>
    </citation>
    <scope>NUCLEOTIDE SEQUENCE [LARGE SCALE GENOMIC DNA]</scope>
    <source>
        <strain evidence="4">JINMINGXINNONG_FW02</strain>
        <tissue evidence="4">Leaves</tissue>
    </source>
</reference>
<feature type="signal peptide" evidence="2">
    <location>
        <begin position="1"/>
        <end position="26"/>
    </location>
</feature>
<keyword evidence="5" id="KW-1185">Reference proteome</keyword>
<proteinExistence type="inferred from homology"/>
<dbReference type="InterPro" id="IPR027923">
    <property type="entry name" value="Hydrophob_seed_dom"/>
</dbReference>
<feature type="chain" id="PRO_5042878129" description="Hydrophobic seed protein domain-containing protein" evidence="2">
    <location>
        <begin position="27"/>
        <end position="103"/>
    </location>
</feature>